<dbReference type="EMBL" id="OC925934">
    <property type="protein sequence ID" value="CAD7656433.1"/>
    <property type="molecule type" value="Genomic_DNA"/>
</dbReference>
<name>A0A7R9QSS7_9ACAR</name>
<accession>A0A7R9QSS7</accession>
<evidence type="ECO:0000313" key="1">
    <source>
        <dbReference type="EMBL" id="CAD7656433.1"/>
    </source>
</evidence>
<keyword evidence="2" id="KW-1185">Reference proteome</keyword>
<organism evidence="1">
    <name type="scientific">Oppiella nova</name>
    <dbReference type="NCBI Taxonomy" id="334625"/>
    <lineage>
        <taxon>Eukaryota</taxon>
        <taxon>Metazoa</taxon>
        <taxon>Ecdysozoa</taxon>
        <taxon>Arthropoda</taxon>
        <taxon>Chelicerata</taxon>
        <taxon>Arachnida</taxon>
        <taxon>Acari</taxon>
        <taxon>Acariformes</taxon>
        <taxon>Sarcoptiformes</taxon>
        <taxon>Oribatida</taxon>
        <taxon>Brachypylina</taxon>
        <taxon>Oppioidea</taxon>
        <taxon>Oppiidae</taxon>
        <taxon>Oppiella</taxon>
    </lineage>
</organism>
<reference evidence="1" key="1">
    <citation type="submission" date="2020-11" db="EMBL/GenBank/DDBJ databases">
        <authorList>
            <person name="Tran Van P."/>
        </authorList>
    </citation>
    <scope>NUCLEOTIDE SEQUENCE</scope>
</reference>
<sequence length="354" mass="40562">MDNLNSQPKTDEAGDYGEAVTYEDLHLLVVDRLTPVRDLMITASAQYKTQGLTVPIILYEDVIRFATEKLPWCGQQLKAIDNNDIRHALVSLFIGEINGFNYMANRLARIRAGRELVVTGSEGELMVRLRALEGKIFLLLDHVISHARHPFWHDFHTQLPKSDIAADYGEAVTYDDMSAYVVDLLTPVRDLMREAEVNYKHQGLTVPIIFYEDIIRFATEKLPWCGEQLVAIQPNDLRHIQVSLFISEINGTNFMARRVSRLRVGKELVITGSEQELMGRLQALDSKISYMLTHVINNARHPFWTDFHTHIRAFLSAEFPKLYKEINALPTTELRQKNIQLLIMDLTHCLLPPL</sequence>
<dbReference type="EMBL" id="CAJPVJ010011109">
    <property type="protein sequence ID" value="CAG2173620.1"/>
    <property type="molecule type" value="Genomic_DNA"/>
</dbReference>
<dbReference type="OrthoDB" id="6527427at2759"/>
<proteinExistence type="predicted"/>
<dbReference type="Proteomes" id="UP000728032">
    <property type="component" value="Unassembled WGS sequence"/>
</dbReference>
<protein>
    <submittedName>
        <fullName evidence="1">Uncharacterized protein</fullName>
    </submittedName>
</protein>
<evidence type="ECO:0000313" key="2">
    <source>
        <dbReference type="Proteomes" id="UP000728032"/>
    </source>
</evidence>
<gene>
    <name evidence="1" type="ORF">ONB1V03_LOCUS13070</name>
</gene>
<dbReference type="AlphaFoldDB" id="A0A7R9QSS7"/>